<feature type="compositionally biased region" description="Acidic residues" evidence="5">
    <location>
        <begin position="178"/>
        <end position="187"/>
    </location>
</feature>
<dbReference type="PANTHER" id="PTHR47156">
    <property type="entry name" value="PROTEIN CBG20824"/>
    <property type="match status" value="1"/>
</dbReference>
<dbReference type="InParanoid" id="E3NBL3"/>
<proteinExistence type="predicted"/>
<dbReference type="Proteomes" id="UP000008281">
    <property type="component" value="Unassembled WGS sequence"/>
</dbReference>
<dbReference type="SUPFAM" id="SSF57850">
    <property type="entry name" value="RING/U-box"/>
    <property type="match status" value="1"/>
</dbReference>
<evidence type="ECO:0000256" key="1">
    <source>
        <dbReference type="ARBA" id="ARBA00022723"/>
    </source>
</evidence>
<dbReference type="OrthoDB" id="5877713at2759"/>
<feature type="region of interest" description="Disordered" evidence="5">
    <location>
        <begin position="175"/>
        <end position="216"/>
    </location>
</feature>
<dbReference type="PROSITE" id="PS50089">
    <property type="entry name" value="ZF_RING_2"/>
    <property type="match status" value="1"/>
</dbReference>
<dbReference type="STRING" id="31234.E3NBL3"/>
<keyword evidence="2 4" id="KW-0863">Zinc-finger</keyword>
<feature type="transmembrane region" description="Helical" evidence="6">
    <location>
        <begin position="59"/>
        <end position="79"/>
    </location>
</feature>
<reference evidence="8" key="1">
    <citation type="submission" date="2007-07" db="EMBL/GenBank/DDBJ databases">
        <title>PCAP assembly of the Caenorhabditis remanei genome.</title>
        <authorList>
            <consortium name="The Caenorhabditis remanei Sequencing Consortium"/>
            <person name="Wilson R.K."/>
        </authorList>
    </citation>
    <scope>NUCLEOTIDE SEQUENCE [LARGE SCALE GENOMIC DNA]</scope>
    <source>
        <strain evidence="8">PB4641</strain>
    </source>
</reference>
<keyword evidence="6" id="KW-1133">Transmembrane helix</keyword>
<keyword evidence="9" id="KW-1185">Reference proteome</keyword>
<feature type="compositionally biased region" description="Acidic residues" evidence="5">
    <location>
        <begin position="195"/>
        <end position="216"/>
    </location>
</feature>
<keyword evidence="3" id="KW-0862">Zinc</keyword>
<dbReference type="PROSITE" id="PS00518">
    <property type="entry name" value="ZF_RING_1"/>
    <property type="match status" value="1"/>
</dbReference>
<evidence type="ECO:0000259" key="7">
    <source>
        <dbReference type="PROSITE" id="PS50089"/>
    </source>
</evidence>
<protein>
    <recommendedName>
        <fullName evidence="7">RING-type domain-containing protein</fullName>
    </recommendedName>
</protein>
<keyword evidence="6" id="KW-0812">Transmembrane</keyword>
<dbReference type="HOGENOM" id="CLU_889170_0_0_1"/>
<organism evidence="9">
    <name type="scientific">Caenorhabditis remanei</name>
    <name type="common">Caenorhabditis vulgaris</name>
    <dbReference type="NCBI Taxonomy" id="31234"/>
    <lineage>
        <taxon>Eukaryota</taxon>
        <taxon>Metazoa</taxon>
        <taxon>Ecdysozoa</taxon>
        <taxon>Nematoda</taxon>
        <taxon>Chromadorea</taxon>
        <taxon>Rhabditida</taxon>
        <taxon>Rhabditina</taxon>
        <taxon>Rhabditomorpha</taxon>
        <taxon>Rhabditoidea</taxon>
        <taxon>Rhabditidae</taxon>
        <taxon>Peloderinae</taxon>
        <taxon>Caenorhabditis</taxon>
    </lineage>
</organism>
<dbReference type="Pfam" id="PF14634">
    <property type="entry name" value="zf-RING_5"/>
    <property type="match status" value="1"/>
</dbReference>
<sequence length="313" mass="35930">MVFLPVDAFFGVISFFSRFLGVNEAKRHKIELLVGNGAAVLCPIVSTCFMRSLKLDENVMYFTQFMLLGSALVFFYLPYLRSSHYHLPAPFQKIHKLFLVTHGAIIYSLVMKQKAHGICFMQVVMWILSFVGIHEFWNIFWTDLRVRRENVEPPVVNNKINTIITMSLSPCPWNYEENHEEDEEEPPVPEAPAPEADDDFPDDVEQEPDIQDDVQNEEEYNLDALHERLRNMVRNPPIFEQDATNCIVCTNGYSTTRFPIVLNCGHSICEECAETLLAIGDGFISCPFCRSVTMVYGSVRELPRNYALMQRIG</sequence>
<evidence type="ECO:0000313" key="8">
    <source>
        <dbReference type="EMBL" id="EFO92009.1"/>
    </source>
</evidence>
<dbReference type="GO" id="GO:0008270">
    <property type="term" value="F:zinc ion binding"/>
    <property type="evidence" value="ECO:0007669"/>
    <property type="project" value="UniProtKB-KW"/>
</dbReference>
<evidence type="ECO:0000256" key="2">
    <source>
        <dbReference type="ARBA" id="ARBA00022771"/>
    </source>
</evidence>
<feature type="domain" description="RING-type" evidence="7">
    <location>
        <begin position="246"/>
        <end position="290"/>
    </location>
</feature>
<feature type="transmembrane region" description="Helical" evidence="6">
    <location>
        <begin position="123"/>
        <end position="141"/>
    </location>
</feature>
<evidence type="ECO:0000256" key="5">
    <source>
        <dbReference type="SAM" id="MobiDB-lite"/>
    </source>
</evidence>
<gene>
    <name evidence="8" type="ORF">CRE_10600</name>
</gene>
<evidence type="ECO:0000313" key="9">
    <source>
        <dbReference type="Proteomes" id="UP000008281"/>
    </source>
</evidence>
<dbReference type="Gene3D" id="3.30.40.10">
    <property type="entry name" value="Zinc/RING finger domain, C3HC4 (zinc finger)"/>
    <property type="match status" value="1"/>
</dbReference>
<keyword evidence="1" id="KW-0479">Metal-binding</keyword>
<dbReference type="AlphaFoldDB" id="E3NBL3"/>
<evidence type="ECO:0000256" key="6">
    <source>
        <dbReference type="SAM" id="Phobius"/>
    </source>
</evidence>
<evidence type="ECO:0000256" key="4">
    <source>
        <dbReference type="PROSITE-ProRule" id="PRU00175"/>
    </source>
</evidence>
<dbReference type="SMART" id="SM00184">
    <property type="entry name" value="RING"/>
    <property type="match status" value="1"/>
</dbReference>
<dbReference type="PANTHER" id="PTHR47156:SF7">
    <property type="entry name" value="RING-TYPE DOMAIN-CONTAINING PROTEIN"/>
    <property type="match status" value="1"/>
</dbReference>
<evidence type="ECO:0000256" key="3">
    <source>
        <dbReference type="ARBA" id="ARBA00022833"/>
    </source>
</evidence>
<dbReference type="EMBL" id="DS268586">
    <property type="protein sequence ID" value="EFO92009.1"/>
    <property type="molecule type" value="Genomic_DNA"/>
</dbReference>
<name>E3NBL3_CAERE</name>
<dbReference type="eggNOG" id="KOG4185">
    <property type="taxonomic scope" value="Eukaryota"/>
</dbReference>
<dbReference type="InterPro" id="IPR017907">
    <property type="entry name" value="Znf_RING_CS"/>
</dbReference>
<dbReference type="InterPro" id="IPR052667">
    <property type="entry name" value="E3_ubiquitin-ligase_RING"/>
</dbReference>
<keyword evidence="6" id="KW-0472">Membrane</keyword>
<accession>E3NBL3</accession>
<dbReference type="InterPro" id="IPR001841">
    <property type="entry name" value="Znf_RING"/>
</dbReference>
<dbReference type="InterPro" id="IPR013083">
    <property type="entry name" value="Znf_RING/FYVE/PHD"/>
</dbReference>